<dbReference type="PANTHER" id="PTHR23199:SF12">
    <property type="entry name" value="NEUROTROPHIN 1-RELATED"/>
    <property type="match status" value="1"/>
</dbReference>
<organism evidence="5">
    <name type="scientific">Graphocephala atropunctata</name>
    <dbReference type="NCBI Taxonomy" id="36148"/>
    <lineage>
        <taxon>Eukaryota</taxon>
        <taxon>Metazoa</taxon>
        <taxon>Ecdysozoa</taxon>
        <taxon>Arthropoda</taxon>
        <taxon>Hexapoda</taxon>
        <taxon>Insecta</taxon>
        <taxon>Pterygota</taxon>
        <taxon>Neoptera</taxon>
        <taxon>Paraneoptera</taxon>
        <taxon>Hemiptera</taxon>
        <taxon>Auchenorrhyncha</taxon>
        <taxon>Membracoidea</taxon>
        <taxon>Cicadellidae</taxon>
        <taxon>Cicadellinae</taxon>
        <taxon>Cicadellini</taxon>
        <taxon>Graphocephala</taxon>
    </lineage>
</organism>
<evidence type="ECO:0000313" key="6">
    <source>
        <dbReference type="EMBL" id="JAT19932.1"/>
    </source>
</evidence>
<evidence type="ECO:0000256" key="3">
    <source>
        <dbReference type="ARBA" id="ARBA00023180"/>
    </source>
</evidence>
<keyword evidence="1" id="KW-0732">Signal</keyword>
<dbReference type="Gene3D" id="2.10.90.10">
    <property type="entry name" value="Cystine-knot cytokines"/>
    <property type="match status" value="1"/>
</dbReference>
<dbReference type="GO" id="GO:0008083">
    <property type="term" value="F:growth factor activity"/>
    <property type="evidence" value="ECO:0007669"/>
    <property type="project" value="TreeGrafter"/>
</dbReference>
<name>A0A1B6L591_9HEMI</name>
<reference evidence="5" key="1">
    <citation type="submission" date="2015-11" db="EMBL/GenBank/DDBJ databases">
        <title>De novo transcriptome assembly of four potential Pierce s Disease insect vectors from Arizona vineyards.</title>
        <authorList>
            <person name="Tassone E.E."/>
        </authorList>
    </citation>
    <scope>NUCLEOTIDE SEQUENCE</scope>
</reference>
<dbReference type="GO" id="GO:0005121">
    <property type="term" value="F:Toll binding"/>
    <property type="evidence" value="ECO:0007669"/>
    <property type="project" value="TreeGrafter"/>
</dbReference>
<dbReference type="EMBL" id="GEBQ01020045">
    <property type="protein sequence ID" value="JAT19932.1"/>
    <property type="molecule type" value="Transcribed_RNA"/>
</dbReference>
<keyword evidence="3" id="KW-0325">Glycoprotein</keyword>
<dbReference type="Pfam" id="PF16077">
    <property type="entry name" value="Spaetzle"/>
    <property type="match status" value="1"/>
</dbReference>
<dbReference type="InterPro" id="IPR052444">
    <property type="entry name" value="Spz/Toll_ligand-like"/>
</dbReference>
<dbReference type="InterPro" id="IPR032104">
    <property type="entry name" value="Spaetzle"/>
</dbReference>
<evidence type="ECO:0000313" key="7">
    <source>
        <dbReference type="EMBL" id="JAT36467.1"/>
    </source>
</evidence>
<evidence type="ECO:0000256" key="2">
    <source>
        <dbReference type="ARBA" id="ARBA00023157"/>
    </source>
</evidence>
<dbReference type="GO" id="GO:0005615">
    <property type="term" value="C:extracellular space"/>
    <property type="evidence" value="ECO:0007669"/>
    <property type="project" value="UniProtKB-ARBA"/>
</dbReference>
<dbReference type="GO" id="GO:0045087">
    <property type="term" value="P:innate immune response"/>
    <property type="evidence" value="ECO:0007669"/>
    <property type="project" value="TreeGrafter"/>
</dbReference>
<protein>
    <recommendedName>
        <fullName evidence="4">Spaetzle domain-containing protein</fullName>
    </recommendedName>
</protein>
<dbReference type="GO" id="GO:0021556">
    <property type="term" value="P:central nervous system formation"/>
    <property type="evidence" value="ECO:0007669"/>
    <property type="project" value="TreeGrafter"/>
</dbReference>
<keyword evidence="2" id="KW-1015">Disulfide bond</keyword>
<dbReference type="EMBL" id="GEBQ01003510">
    <property type="protein sequence ID" value="JAT36467.1"/>
    <property type="molecule type" value="Transcribed_RNA"/>
</dbReference>
<feature type="domain" description="Spaetzle" evidence="4">
    <location>
        <begin position="8"/>
        <end position="109"/>
    </location>
</feature>
<dbReference type="InterPro" id="IPR029034">
    <property type="entry name" value="Cystine-knot_cytokine"/>
</dbReference>
<accession>A0A1B6L591</accession>
<proteinExistence type="predicted"/>
<evidence type="ECO:0000259" key="4">
    <source>
        <dbReference type="Pfam" id="PF16077"/>
    </source>
</evidence>
<gene>
    <name evidence="6" type="ORF">g.23194</name>
    <name evidence="5" type="ORF">g.23196</name>
    <name evidence="7" type="ORF">g.23198</name>
</gene>
<dbReference type="AlphaFoldDB" id="A0A1B6L591"/>
<dbReference type="SUPFAM" id="SSF57501">
    <property type="entry name" value="Cystine-knot cytokines"/>
    <property type="match status" value="1"/>
</dbReference>
<evidence type="ECO:0000256" key="1">
    <source>
        <dbReference type="ARBA" id="ARBA00022729"/>
    </source>
</evidence>
<dbReference type="EMBL" id="GEBQ01021137">
    <property type="protein sequence ID" value="JAT18840.1"/>
    <property type="molecule type" value="Transcribed_RNA"/>
</dbReference>
<dbReference type="PANTHER" id="PTHR23199">
    <property type="entry name" value="NEUROTROPHIN 1-RELATED"/>
    <property type="match status" value="1"/>
</dbReference>
<evidence type="ECO:0000313" key="5">
    <source>
        <dbReference type="EMBL" id="JAT18840.1"/>
    </source>
</evidence>
<sequence>MPDIDWPLCPYTNKIIFPKKAKSNEGLFEFIVNDDDYRQGVRVEACVSGSGSDECDIPGSLALGYRSRCVQKHIQRTLVVLNLTSAGKEGAVGFVTKPFDFPSCCSCVISMRVDVTSTSPGQYNTSSPTTTDNN</sequence>